<proteinExistence type="predicted"/>
<gene>
    <name evidence="1" type="ORF">S01H4_35386</name>
</gene>
<reference evidence="1" key="1">
    <citation type="journal article" date="2014" name="Front. Microbiol.">
        <title>High frequency of phylogenetically diverse reductive dehalogenase-homologous genes in deep subseafloor sedimentary metagenomes.</title>
        <authorList>
            <person name="Kawai M."/>
            <person name="Futagami T."/>
            <person name="Toyoda A."/>
            <person name="Takaki Y."/>
            <person name="Nishi S."/>
            <person name="Hori S."/>
            <person name="Arai W."/>
            <person name="Tsubouchi T."/>
            <person name="Morono Y."/>
            <person name="Uchiyama I."/>
            <person name="Ito T."/>
            <person name="Fujiyama A."/>
            <person name="Inagaki F."/>
            <person name="Takami H."/>
        </authorList>
    </citation>
    <scope>NUCLEOTIDE SEQUENCE</scope>
    <source>
        <strain evidence="1">Expedition CK06-06</strain>
    </source>
</reference>
<dbReference type="AlphaFoldDB" id="X1A7X4"/>
<protein>
    <submittedName>
        <fullName evidence="1">Uncharacterized protein</fullName>
    </submittedName>
</protein>
<comment type="caution">
    <text evidence="1">The sequence shown here is derived from an EMBL/GenBank/DDBJ whole genome shotgun (WGS) entry which is preliminary data.</text>
</comment>
<dbReference type="EMBL" id="BART01018812">
    <property type="protein sequence ID" value="GAG78325.1"/>
    <property type="molecule type" value="Genomic_DNA"/>
</dbReference>
<evidence type="ECO:0000313" key="1">
    <source>
        <dbReference type="EMBL" id="GAG78325.1"/>
    </source>
</evidence>
<sequence length="102" mass="11186">MKAIKADNPGLGEPLYLGLLFKLGFGGARRISDKIMERLIKSGKSHPFLSNLGIIDEQQLDFGDAEVTDAFVLSLVDYPPHFMLAVSTYRGTMTFTVGFCNA</sequence>
<name>X1A7X4_9ZZZZ</name>
<accession>X1A7X4</accession>
<feature type="non-terminal residue" evidence="1">
    <location>
        <position position="102"/>
    </location>
</feature>
<organism evidence="1">
    <name type="scientific">marine sediment metagenome</name>
    <dbReference type="NCBI Taxonomy" id="412755"/>
    <lineage>
        <taxon>unclassified sequences</taxon>
        <taxon>metagenomes</taxon>
        <taxon>ecological metagenomes</taxon>
    </lineage>
</organism>